<reference evidence="2" key="1">
    <citation type="submission" date="2020-06" db="EMBL/GenBank/DDBJ databases">
        <authorList>
            <consortium name="Plant Systems Biology data submission"/>
        </authorList>
    </citation>
    <scope>NUCLEOTIDE SEQUENCE</scope>
    <source>
        <strain evidence="2">D6</strain>
    </source>
</reference>
<evidence type="ECO:0000313" key="3">
    <source>
        <dbReference type="Proteomes" id="UP001153069"/>
    </source>
</evidence>
<dbReference type="Proteomes" id="UP001153069">
    <property type="component" value="Unassembled WGS sequence"/>
</dbReference>
<evidence type="ECO:0000256" key="1">
    <source>
        <dbReference type="SAM" id="MobiDB-lite"/>
    </source>
</evidence>
<accession>A0A9N8EGB6</accession>
<keyword evidence="3" id="KW-1185">Reference proteome</keyword>
<gene>
    <name evidence="2" type="ORF">SEMRO_1054_G235930.1</name>
</gene>
<sequence length="228" mass="24711">MYKNTSLIANSVKVASSGHGKPTVFHKQPPNKSSCCYEVSKPILVASVAYRYTSSALTADTSKDSVFDLTNDADNLVLAINNDANSITIADDHEQTLVYDNNQKSCKPRRMICPSTNVCELISPLACARASRSSLAVDTYMKASFLVDKPNTQYNNDVTTTMFESMLAIDVYNRKKPSLSFKDGSLKEPLSNHGTTAITASSSTSTEPSFISLTPIPTTNCSSLEPTQ</sequence>
<feature type="region of interest" description="Disordered" evidence="1">
    <location>
        <begin position="192"/>
        <end position="211"/>
    </location>
</feature>
<proteinExistence type="predicted"/>
<feature type="compositionally biased region" description="Low complexity" evidence="1">
    <location>
        <begin position="195"/>
        <end position="211"/>
    </location>
</feature>
<dbReference type="AlphaFoldDB" id="A0A9N8EGB6"/>
<organism evidence="2 3">
    <name type="scientific">Seminavis robusta</name>
    <dbReference type="NCBI Taxonomy" id="568900"/>
    <lineage>
        <taxon>Eukaryota</taxon>
        <taxon>Sar</taxon>
        <taxon>Stramenopiles</taxon>
        <taxon>Ochrophyta</taxon>
        <taxon>Bacillariophyta</taxon>
        <taxon>Bacillariophyceae</taxon>
        <taxon>Bacillariophycidae</taxon>
        <taxon>Naviculales</taxon>
        <taxon>Naviculaceae</taxon>
        <taxon>Seminavis</taxon>
    </lineage>
</organism>
<protein>
    <submittedName>
        <fullName evidence="2">Uncharacterized protein</fullName>
    </submittedName>
</protein>
<dbReference type="EMBL" id="CAICTM010001052">
    <property type="protein sequence ID" value="CAB9519870.1"/>
    <property type="molecule type" value="Genomic_DNA"/>
</dbReference>
<evidence type="ECO:0000313" key="2">
    <source>
        <dbReference type="EMBL" id="CAB9519870.1"/>
    </source>
</evidence>
<name>A0A9N8EGB6_9STRA</name>
<comment type="caution">
    <text evidence="2">The sequence shown here is derived from an EMBL/GenBank/DDBJ whole genome shotgun (WGS) entry which is preliminary data.</text>
</comment>